<evidence type="ECO:0000256" key="21">
    <source>
        <dbReference type="ARBA" id="ARBA00023235"/>
    </source>
</evidence>
<evidence type="ECO:0000256" key="3">
    <source>
        <dbReference type="ARBA" id="ARBA00004479"/>
    </source>
</evidence>
<feature type="signal peptide" evidence="26">
    <location>
        <begin position="1"/>
        <end position="21"/>
    </location>
</feature>
<comment type="similarity">
    <text evidence="23">Belongs to the polygalacturonase-inhibiting protein family.</text>
</comment>
<dbReference type="InterPro" id="IPR047215">
    <property type="entry name" value="Galactose_mutarotase-like"/>
</dbReference>
<dbReference type="OrthoDB" id="676979at2759"/>
<dbReference type="EC" id="2.7.11.1" evidence="4"/>
<keyword evidence="7" id="KW-0597">Phosphoprotein</keyword>
<keyword evidence="17" id="KW-1133">Transmembrane helix</keyword>
<dbReference type="PANTHER" id="PTHR48005">
    <property type="entry name" value="LEUCINE RICH REPEAT KINASE 2"/>
    <property type="match status" value="1"/>
</dbReference>
<evidence type="ECO:0000256" key="18">
    <source>
        <dbReference type="ARBA" id="ARBA00023136"/>
    </source>
</evidence>
<keyword evidence="8" id="KW-0433">Leucine-rich repeat</keyword>
<name>A0A834TE42_9FABA</name>
<keyword evidence="18" id="KW-0472">Membrane</keyword>
<comment type="catalytic activity">
    <reaction evidence="25">
        <text>L-seryl-[protein] + ATP = O-phospho-L-seryl-[protein] + ADP + H(+)</text>
        <dbReference type="Rhea" id="RHEA:17989"/>
        <dbReference type="Rhea" id="RHEA-COMP:9863"/>
        <dbReference type="Rhea" id="RHEA-COMP:11604"/>
        <dbReference type="ChEBI" id="CHEBI:15378"/>
        <dbReference type="ChEBI" id="CHEBI:29999"/>
        <dbReference type="ChEBI" id="CHEBI:30616"/>
        <dbReference type="ChEBI" id="CHEBI:83421"/>
        <dbReference type="ChEBI" id="CHEBI:456216"/>
        <dbReference type="EC" id="2.7.11.1"/>
    </reaction>
</comment>
<dbReference type="SMART" id="SM00369">
    <property type="entry name" value="LRR_TYP"/>
    <property type="match status" value="8"/>
</dbReference>
<dbReference type="InterPro" id="IPR032675">
    <property type="entry name" value="LRR_dom_sf"/>
</dbReference>
<evidence type="ECO:0000256" key="26">
    <source>
        <dbReference type="SAM" id="SignalP"/>
    </source>
</evidence>
<keyword evidence="13" id="KW-0547">Nucleotide-binding</keyword>
<keyword evidence="21" id="KW-0413">Isomerase</keyword>
<dbReference type="Gene3D" id="3.30.200.20">
    <property type="entry name" value="Phosphorylase Kinase, domain 1"/>
    <property type="match status" value="1"/>
</dbReference>
<dbReference type="GO" id="GO:0005524">
    <property type="term" value="F:ATP binding"/>
    <property type="evidence" value="ECO:0007669"/>
    <property type="project" value="UniProtKB-KW"/>
</dbReference>
<reference evidence="28" key="1">
    <citation type="submission" date="2020-09" db="EMBL/GenBank/DDBJ databases">
        <title>Genome-Enabled Discovery of Anthraquinone Biosynthesis in Senna tora.</title>
        <authorList>
            <person name="Kang S.-H."/>
            <person name="Pandey R.P."/>
            <person name="Lee C.-M."/>
            <person name="Sim J.-S."/>
            <person name="Jeong J.-T."/>
            <person name="Choi B.-S."/>
            <person name="Jung M."/>
            <person name="Ginzburg D."/>
            <person name="Zhao K."/>
            <person name="Won S.Y."/>
            <person name="Oh T.-J."/>
            <person name="Yu Y."/>
            <person name="Kim N.-H."/>
            <person name="Lee O.R."/>
            <person name="Lee T.-H."/>
            <person name="Bashyal P."/>
            <person name="Kim T.-S."/>
            <person name="Lee W.-H."/>
            <person name="Kawkins C."/>
            <person name="Kim C.-K."/>
            <person name="Kim J.S."/>
            <person name="Ahn B.O."/>
            <person name="Rhee S.Y."/>
            <person name="Sohng J.K."/>
        </authorList>
    </citation>
    <scope>NUCLEOTIDE SEQUENCE</scope>
    <source>
        <tissue evidence="28">Leaf</tissue>
    </source>
</reference>
<dbReference type="GO" id="GO:0004674">
    <property type="term" value="F:protein serine/threonine kinase activity"/>
    <property type="evidence" value="ECO:0007669"/>
    <property type="project" value="UniProtKB-KW"/>
</dbReference>
<dbReference type="SUPFAM" id="SSF52047">
    <property type="entry name" value="RNI-like"/>
    <property type="match status" value="1"/>
</dbReference>
<evidence type="ECO:0000256" key="6">
    <source>
        <dbReference type="ARBA" id="ARBA00022527"/>
    </source>
</evidence>
<proteinExistence type="inferred from homology"/>
<dbReference type="InterPro" id="IPR008266">
    <property type="entry name" value="Tyr_kinase_AS"/>
</dbReference>
<dbReference type="FunFam" id="3.80.10.10:FF:000095">
    <property type="entry name" value="LRR receptor-like serine/threonine-protein kinase GSO1"/>
    <property type="match status" value="1"/>
</dbReference>
<dbReference type="GO" id="GO:0099402">
    <property type="term" value="P:plant organ development"/>
    <property type="evidence" value="ECO:0007669"/>
    <property type="project" value="UniProtKB-ARBA"/>
</dbReference>
<evidence type="ECO:0000256" key="16">
    <source>
        <dbReference type="ARBA" id="ARBA00022840"/>
    </source>
</evidence>
<evidence type="ECO:0000256" key="23">
    <source>
        <dbReference type="ARBA" id="ARBA00038043"/>
    </source>
</evidence>
<dbReference type="SMART" id="SM00365">
    <property type="entry name" value="LRR_SD22"/>
    <property type="match status" value="5"/>
</dbReference>
<evidence type="ECO:0000256" key="1">
    <source>
        <dbReference type="ARBA" id="ARBA00004170"/>
    </source>
</evidence>
<dbReference type="Pfam" id="PF00069">
    <property type="entry name" value="Pkinase"/>
    <property type="match status" value="1"/>
</dbReference>
<keyword evidence="16" id="KW-0067">ATP-binding</keyword>
<evidence type="ECO:0000313" key="28">
    <source>
        <dbReference type="EMBL" id="KAF7819684.1"/>
    </source>
</evidence>
<keyword evidence="19 28" id="KW-0675">Receptor</keyword>
<evidence type="ECO:0000256" key="4">
    <source>
        <dbReference type="ARBA" id="ARBA00012513"/>
    </source>
</evidence>
<keyword evidence="22" id="KW-0119">Carbohydrate metabolism</keyword>
<keyword evidence="14 28" id="KW-0418">Kinase</keyword>
<dbReference type="Gene3D" id="2.70.98.10">
    <property type="match status" value="1"/>
</dbReference>
<evidence type="ECO:0000256" key="25">
    <source>
        <dbReference type="ARBA" id="ARBA00048679"/>
    </source>
</evidence>
<evidence type="ECO:0000256" key="20">
    <source>
        <dbReference type="ARBA" id="ARBA00023180"/>
    </source>
</evidence>
<dbReference type="InterPro" id="IPR003591">
    <property type="entry name" value="Leu-rich_rpt_typical-subtyp"/>
</dbReference>
<dbReference type="GO" id="GO:0005975">
    <property type="term" value="P:carbohydrate metabolic process"/>
    <property type="evidence" value="ECO:0007669"/>
    <property type="project" value="InterPro"/>
</dbReference>
<dbReference type="PROSITE" id="PS50011">
    <property type="entry name" value="PROTEIN_KINASE_DOM"/>
    <property type="match status" value="1"/>
</dbReference>
<dbReference type="FunFam" id="3.30.200.20:FF:000309">
    <property type="entry name" value="Leucine-rich repeat receptor protein kinase MSP1"/>
    <property type="match status" value="1"/>
</dbReference>
<evidence type="ECO:0000256" key="11">
    <source>
        <dbReference type="ARBA" id="ARBA00022729"/>
    </source>
</evidence>
<dbReference type="InterPro" id="IPR001611">
    <property type="entry name" value="Leu-rich_rpt"/>
</dbReference>
<dbReference type="InterPro" id="IPR000719">
    <property type="entry name" value="Prot_kinase_dom"/>
</dbReference>
<protein>
    <recommendedName>
        <fullName evidence="4">non-specific serine/threonine protein kinase</fullName>
        <ecNumber evidence="4">2.7.11.1</ecNumber>
    </recommendedName>
</protein>
<keyword evidence="5" id="KW-0134">Cell wall</keyword>
<dbReference type="CDD" id="cd09019">
    <property type="entry name" value="galactose_mutarotase_like"/>
    <property type="match status" value="1"/>
</dbReference>
<dbReference type="SUPFAM" id="SSF74650">
    <property type="entry name" value="Galactose mutarotase-like"/>
    <property type="match status" value="1"/>
</dbReference>
<evidence type="ECO:0000256" key="2">
    <source>
        <dbReference type="ARBA" id="ARBA00004191"/>
    </source>
</evidence>
<dbReference type="Gene3D" id="1.10.510.10">
    <property type="entry name" value="Transferase(Phosphotransferase) domain 1"/>
    <property type="match status" value="1"/>
</dbReference>
<dbReference type="InterPro" id="IPR011009">
    <property type="entry name" value="Kinase-like_dom_sf"/>
</dbReference>
<dbReference type="InterPro" id="IPR011013">
    <property type="entry name" value="Gal_mutarotase_sf_dom"/>
</dbReference>
<dbReference type="EMBL" id="JAAIUW010000008">
    <property type="protein sequence ID" value="KAF7819684.1"/>
    <property type="molecule type" value="Genomic_DNA"/>
</dbReference>
<dbReference type="PROSITE" id="PS00109">
    <property type="entry name" value="PROTEIN_KINASE_TYR"/>
    <property type="match status" value="1"/>
</dbReference>
<dbReference type="GO" id="GO:0030246">
    <property type="term" value="F:carbohydrate binding"/>
    <property type="evidence" value="ECO:0007669"/>
    <property type="project" value="InterPro"/>
</dbReference>
<keyword evidence="11 26" id="KW-0732">Signal</keyword>
<gene>
    <name evidence="28" type="ORF">G2W53_025139</name>
</gene>
<dbReference type="PANTHER" id="PTHR48005:SF16">
    <property type="entry name" value="MDIS1-INTERACTING RECEPTOR LIKE KINASE 2-LIKE ISOFORM X1"/>
    <property type="match status" value="1"/>
</dbReference>
<dbReference type="Pfam" id="PF00560">
    <property type="entry name" value="LRR_1"/>
    <property type="match status" value="4"/>
</dbReference>
<comment type="subcellular location">
    <subcellularLocation>
        <location evidence="1">Membrane</location>
        <topology evidence="1">Peripheral membrane protein</topology>
    </subcellularLocation>
    <subcellularLocation>
        <location evidence="3">Membrane</location>
        <topology evidence="3">Single-pass type I membrane protein</topology>
    </subcellularLocation>
    <subcellularLocation>
        <location evidence="2">Secreted</location>
        <location evidence="2">Cell wall</location>
    </subcellularLocation>
</comment>
<evidence type="ECO:0000256" key="12">
    <source>
        <dbReference type="ARBA" id="ARBA00022737"/>
    </source>
</evidence>
<evidence type="ECO:0000259" key="27">
    <source>
        <dbReference type="PROSITE" id="PS50011"/>
    </source>
</evidence>
<evidence type="ECO:0000256" key="24">
    <source>
        <dbReference type="ARBA" id="ARBA00047899"/>
    </source>
</evidence>
<evidence type="ECO:0000256" key="22">
    <source>
        <dbReference type="ARBA" id="ARBA00023277"/>
    </source>
</evidence>
<organism evidence="28 29">
    <name type="scientific">Senna tora</name>
    <dbReference type="NCBI Taxonomy" id="362788"/>
    <lineage>
        <taxon>Eukaryota</taxon>
        <taxon>Viridiplantae</taxon>
        <taxon>Streptophyta</taxon>
        <taxon>Embryophyta</taxon>
        <taxon>Tracheophyta</taxon>
        <taxon>Spermatophyta</taxon>
        <taxon>Magnoliopsida</taxon>
        <taxon>eudicotyledons</taxon>
        <taxon>Gunneridae</taxon>
        <taxon>Pentapetalae</taxon>
        <taxon>rosids</taxon>
        <taxon>fabids</taxon>
        <taxon>Fabales</taxon>
        <taxon>Fabaceae</taxon>
        <taxon>Caesalpinioideae</taxon>
        <taxon>Cassia clade</taxon>
        <taxon>Senna</taxon>
    </lineage>
</organism>
<keyword evidence="29" id="KW-1185">Reference proteome</keyword>
<evidence type="ECO:0000256" key="19">
    <source>
        <dbReference type="ARBA" id="ARBA00023170"/>
    </source>
</evidence>
<dbReference type="Pfam" id="PF01263">
    <property type="entry name" value="Aldose_epim"/>
    <property type="match status" value="1"/>
</dbReference>
<evidence type="ECO:0000256" key="5">
    <source>
        <dbReference type="ARBA" id="ARBA00022512"/>
    </source>
</evidence>
<dbReference type="Proteomes" id="UP000634136">
    <property type="component" value="Unassembled WGS sequence"/>
</dbReference>
<evidence type="ECO:0000256" key="7">
    <source>
        <dbReference type="ARBA" id="ARBA00022553"/>
    </source>
</evidence>
<dbReference type="Gene3D" id="3.80.10.10">
    <property type="entry name" value="Ribonuclease Inhibitor"/>
    <property type="match status" value="3"/>
</dbReference>
<comment type="caution">
    <text evidence="28">The sequence shown here is derived from an EMBL/GenBank/DDBJ whole genome shotgun (WGS) entry which is preliminary data.</text>
</comment>
<dbReference type="InterPro" id="IPR051420">
    <property type="entry name" value="Ser_Thr_Kinases_DiverseReg"/>
</dbReference>
<evidence type="ECO:0000256" key="10">
    <source>
        <dbReference type="ARBA" id="ARBA00022692"/>
    </source>
</evidence>
<evidence type="ECO:0000256" key="13">
    <source>
        <dbReference type="ARBA" id="ARBA00022741"/>
    </source>
</evidence>
<dbReference type="SUPFAM" id="SSF56112">
    <property type="entry name" value="Protein kinase-like (PK-like)"/>
    <property type="match status" value="1"/>
</dbReference>
<dbReference type="Pfam" id="PF13855">
    <property type="entry name" value="LRR_8"/>
    <property type="match status" value="2"/>
</dbReference>
<evidence type="ECO:0000256" key="9">
    <source>
        <dbReference type="ARBA" id="ARBA00022679"/>
    </source>
</evidence>
<keyword evidence="15" id="KW-0611">Plant defense</keyword>
<dbReference type="AlphaFoldDB" id="A0A834TE42"/>
<comment type="catalytic activity">
    <reaction evidence="24">
        <text>L-threonyl-[protein] + ATP = O-phospho-L-threonyl-[protein] + ADP + H(+)</text>
        <dbReference type="Rhea" id="RHEA:46608"/>
        <dbReference type="Rhea" id="RHEA-COMP:11060"/>
        <dbReference type="Rhea" id="RHEA-COMP:11605"/>
        <dbReference type="ChEBI" id="CHEBI:15378"/>
        <dbReference type="ChEBI" id="CHEBI:30013"/>
        <dbReference type="ChEBI" id="CHEBI:30616"/>
        <dbReference type="ChEBI" id="CHEBI:61977"/>
        <dbReference type="ChEBI" id="CHEBI:456216"/>
        <dbReference type="EC" id="2.7.11.1"/>
    </reaction>
</comment>
<evidence type="ECO:0000256" key="8">
    <source>
        <dbReference type="ARBA" id="ARBA00022614"/>
    </source>
</evidence>
<dbReference type="InterPro" id="IPR008183">
    <property type="entry name" value="Aldose_1/G6P_1-epimerase"/>
</dbReference>
<dbReference type="GO" id="GO:0009653">
    <property type="term" value="P:anatomical structure morphogenesis"/>
    <property type="evidence" value="ECO:0007669"/>
    <property type="project" value="UniProtKB-ARBA"/>
</dbReference>
<keyword evidence="9" id="KW-0808">Transferase</keyword>
<dbReference type="GO" id="GO:0006952">
    <property type="term" value="P:defense response"/>
    <property type="evidence" value="ECO:0007669"/>
    <property type="project" value="UniProtKB-KW"/>
</dbReference>
<dbReference type="FunFam" id="3.80.10.10:FF:000400">
    <property type="entry name" value="Nuclear pore complex protein NUP107"/>
    <property type="match status" value="1"/>
</dbReference>
<evidence type="ECO:0000256" key="14">
    <source>
        <dbReference type="ARBA" id="ARBA00022777"/>
    </source>
</evidence>
<keyword evidence="6" id="KW-0723">Serine/threonine-protein kinase</keyword>
<accession>A0A834TE42</accession>
<keyword evidence="10" id="KW-0812">Transmembrane</keyword>
<dbReference type="GO" id="GO:0016853">
    <property type="term" value="F:isomerase activity"/>
    <property type="evidence" value="ECO:0007669"/>
    <property type="project" value="UniProtKB-KW"/>
</dbReference>
<feature type="chain" id="PRO_5033058190" description="non-specific serine/threonine protein kinase" evidence="26">
    <location>
        <begin position="22"/>
        <end position="1156"/>
    </location>
</feature>
<evidence type="ECO:0000256" key="15">
    <source>
        <dbReference type="ARBA" id="ARBA00022821"/>
    </source>
</evidence>
<evidence type="ECO:0000313" key="29">
    <source>
        <dbReference type="Proteomes" id="UP000634136"/>
    </source>
</evidence>
<keyword evidence="12" id="KW-0677">Repeat</keyword>
<sequence>MPNIFLLLCFLLVVDSGFVFGKQEIGIFELKKGDISLKVTNWGASLVSLVLPDKHGKLGDVVLGYDSVKDYTNDTTYFGATVGRVANRIGGAQFILNGIHYKIVANEGNNTLHGGLRGFSKVAWEVKKYKKEAQNPTIVFAYRSFDGEEGFPGDLVVSVRYTLLGKNQLSIIMKAKALNKPTPVNLANHAYWNLGNHNNGNILSEVVQIFASNYTPVNSHLIPTGQIASVRGTPYDFLTPQRVGARINQMPQTRGYDINYVLDDDEKGKKMKKVAIVEDGRSGRVMEVFTNAPGMQFYTGNFIKDEKGKALNEFQSVMALSNFKYVVGIGSAWYTLLVIFFTHFANAALSKSSSSASLELQAEARALVESGWWSEAYTKRTTSRCEWPGIQCDRSGSITHIALPSEFQVGDKFGRLNLSSLPNLLLLNLSRHALSGDVPFGLGTLSKLQHLDLSYNYIDQPILHYIPNLTNLETLNLATNFLFDSIPSDVGHLTKLTSILLDSNSITGPIPPELGKLNKLVTLSLTDNKLVDSIPAEIGLLTSLKFLSLGMNHLWGSIPSQIGNLNTLVTLDLNTNNLTGEIPLALSHLSNLTQLNLAENQLSGALPQQLSQLTKLESLNISHNLISAQIPPDIGKLSSLLVLDLSRNNLSGDIPTQISSCSKLKTLVLSHNHISGTIPSQICGLVSLALIDLSYNSIGGEIPYQLGNVKISRVLDLSYNDLTGKIPNSLILLRRINLSCNSLDHHIPLGFRNSFPSDAFIIDKYFCSPQMPQQLPTHSRTNNGVPINWKIFLPLTASLAILCFGYVFLCWWRKCRGSKCEGKVVKNGDLFSIWNYDGKIAYTDIIEATEGFDIRYCIGSGGCGRVYKAQLPSGRVVALKKLHNLEASESTLCGIFKNEVRTLAKIRHRNIVRLYGFCLHQKCMFLVLEYKERGSLYHVLRNDIEAAELNWGIRVNIVRGIAHALSYLHHDYTSAIIHRDITSKNVLLNSEMEASLSDFGISRLINHGSSHRTSLAGTYGYLAPELAYTRVVTEKCDVYSFGVVVVEIMMGRHPGEVLSSLWSTSASAQQLLLKDILDPRLIPTMNQHDVHILGVVATLAFACLRPKPRCRPTMKNVSQKLNFAINKPPLLSLSFQDISIQHLLNQQLYLVDRSDD</sequence>
<keyword evidence="20" id="KW-0325">Glycoprotein</keyword>
<evidence type="ECO:0000256" key="17">
    <source>
        <dbReference type="ARBA" id="ARBA00022989"/>
    </source>
</evidence>
<feature type="domain" description="Protein kinase" evidence="27">
    <location>
        <begin position="852"/>
        <end position="1131"/>
    </location>
</feature>
<dbReference type="InterPro" id="IPR014718">
    <property type="entry name" value="GH-type_carb-bd"/>
</dbReference>
<dbReference type="FunFam" id="1.10.510.10:FF:000479">
    <property type="entry name" value="Leucine-rich repeat receptor-like protein kinase"/>
    <property type="match status" value="1"/>
</dbReference>
<keyword evidence="5" id="KW-0964">Secreted</keyword>
<dbReference type="GO" id="GO:0016020">
    <property type="term" value="C:membrane"/>
    <property type="evidence" value="ECO:0007669"/>
    <property type="project" value="UniProtKB-SubCell"/>
</dbReference>